<keyword evidence="1" id="KW-0812">Transmembrane</keyword>
<dbReference type="STRING" id="1629334.Cva_01226"/>
<keyword evidence="1" id="KW-1133">Transmembrane helix</keyword>
<sequence length="79" mass="8910">MGWVSGIVIYIVIWWVVLFTLLPWGVKPEENPLPGCAVEAPAKPYLGIKFTLTTLLAALIWLGVNWIMALDIVRFDRNV</sequence>
<reference evidence="2 3" key="1">
    <citation type="submission" date="2015-03" db="EMBL/GenBank/DDBJ databases">
        <title>Caedibacter varicaedens, whole genome shotgun sequence.</title>
        <authorList>
            <person name="Suzuki H."/>
            <person name="Dapper A.L."/>
            <person name="Gibson A.K."/>
            <person name="Jackson C."/>
            <person name="Lee H."/>
            <person name="Pejaver V.R."/>
            <person name="Doak T."/>
            <person name="Lynch M."/>
        </authorList>
    </citation>
    <scope>NUCLEOTIDE SEQUENCE [LARGE SCALE GENOMIC DNA]</scope>
</reference>
<dbReference type="Proteomes" id="UP000036771">
    <property type="component" value="Unassembled WGS sequence"/>
</dbReference>
<feature type="transmembrane region" description="Helical" evidence="1">
    <location>
        <begin position="7"/>
        <end position="26"/>
    </location>
</feature>
<dbReference type="AlphaFoldDB" id="A0A0K8MEC2"/>
<organism evidence="2 3">
    <name type="scientific">Caedimonas varicaedens</name>
    <dbReference type="NCBI Taxonomy" id="1629334"/>
    <lineage>
        <taxon>Bacteria</taxon>
        <taxon>Pseudomonadati</taxon>
        <taxon>Pseudomonadota</taxon>
        <taxon>Alphaproteobacteria</taxon>
        <taxon>Holosporales</taxon>
        <taxon>Caedimonadaceae</taxon>
        <taxon>Caedimonas</taxon>
    </lineage>
</organism>
<dbReference type="Pfam" id="PF07330">
    <property type="entry name" value="DUF1467"/>
    <property type="match status" value="1"/>
</dbReference>
<evidence type="ECO:0008006" key="4">
    <source>
        <dbReference type="Google" id="ProtNLM"/>
    </source>
</evidence>
<comment type="caution">
    <text evidence="2">The sequence shown here is derived from an EMBL/GenBank/DDBJ whole genome shotgun (WGS) entry which is preliminary data.</text>
</comment>
<accession>A0A0K8MEC2</accession>
<keyword evidence="3" id="KW-1185">Reference proteome</keyword>
<evidence type="ECO:0000256" key="1">
    <source>
        <dbReference type="SAM" id="Phobius"/>
    </source>
</evidence>
<dbReference type="EMBL" id="BBVC01000067">
    <property type="protein sequence ID" value="GAO98563.1"/>
    <property type="molecule type" value="Genomic_DNA"/>
</dbReference>
<protein>
    <recommendedName>
        <fullName evidence="4">DUF1467 family protein</fullName>
    </recommendedName>
</protein>
<gene>
    <name evidence="2" type="ORF">Cva_01226</name>
</gene>
<evidence type="ECO:0000313" key="2">
    <source>
        <dbReference type="EMBL" id="GAO98563.1"/>
    </source>
</evidence>
<keyword evidence="1" id="KW-0472">Membrane</keyword>
<feature type="transmembrane region" description="Helical" evidence="1">
    <location>
        <begin position="46"/>
        <end position="68"/>
    </location>
</feature>
<dbReference type="OrthoDB" id="9804637at2"/>
<name>A0A0K8MEC2_9PROT</name>
<dbReference type="InterPro" id="IPR009935">
    <property type="entry name" value="DUF1467"/>
</dbReference>
<evidence type="ECO:0000313" key="3">
    <source>
        <dbReference type="Proteomes" id="UP000036771"/>
    </source>
</evidence>
<proteinExistence type="predicted"/>